<feature type="domain" description="ABC transporter" evidence="4">
    <location>
        <begin position="4"/>
        <end position="244"/>
    </location>
</feature>
<name>A0A0K1W116_9MOLU</name>
<dbReference type="GO" id="GO:0016887">
    <property type="term" value="F:ATP hydrolysis activity"/>
    <property type="evidence" value="ECO:0007669"/>
    <property type="project" value="InterPro"/>
</dbReference>
<keyword evidence="6" id="KW-1185">Reference proteome</keyword>
<protein>
    <submittedName>
        <fullName evidence="5">FeS assembly ATPase SufC</fullName>
    </submittedName>
</protein>
<keyword evidence="3" id="KW-0067">ATP-binding</keyword>
<dbReference type="NCBIfam" id="TIGR01978">
    <property type="entry name" value="sufC"/>
    <property type="match status" value="1"/>
</dbReference>
<evidence type="ECO:0000313" key="5">
    <source>
        <dbReference type="EMBL" id="AKX33881.1"/>
    </source>
</evidence>
<reference evidence="5 6" key="1">
    <citation type="journal article" date="2015" name="Genome Announc.">
        <title>Complete Genome Sequence of Spiroplasma litorale TN-1T (DSM 21781), a Bacterium Isolated from a Green-Eyed Horsefly (Tabanus nigrovittatus).</title>
        <authorList>
            <person name="Lo W.S."/>
            <person name="Lai Y.C."/>
            <person name="Lien Y.W."/>
            <person name="Wang T.H."/>
            <person name="Kuo C.H."/>
        </authorList>
    </citation>
    <scope>NUCLEOTIDE SEQUENCE [LARGE SCALE GENOMIC DNA]</scope>
    <source>
        <strain evidence="5 6">TN-1</strain>
    </source>
</reference>
<evidence type="ECO:0000256" key="3">
    <source>
        <dbReference type="ARBA" id="ARBA00022840"/>
    </source>
</evidence>
<dbReference type="PANTHER" id="PTHR43204">
    <property type="entry name" value="ABC TRANSPORTER I FAMILY MEMBER 6, CHLOROPLASTIC"/>
    <property type="match status" value="1"/>
</dbReference>
<proteinExistence type="inferred from homology"/>
<dbReference type="InterPro" id="IPR003439">
    <property type="entry name" value="ABC_transporter-like_ATP-bd"/>
</dbReference>
<dbReference type="OrthoDB" id="9806149at2"/>
<comment type="similarity">
    <text evidence="1">Belongs to the ABC transporter superfamily. Ycf16 family.</text>
</comment>
<dbReference type="EMBL" id="CP012357">
    <property type="protein sequence ID" value="AKX33881.1"/>
    <property type="molecule type" value="Genomic_DNA"/>
</dbReference>
<keyword evidence="2" id="KW-0547">Nucleotide-binding</keyword>
<dbReference type="AlphaFoldDB" id="A0A0K1W116"/>
<dbReference type="InterPro" id="IPR010230">
    <property type="entry name" value="FeS-cluster_ATPase_SufC"/>
</dbReference>
<accession>A0A0K1W116</accession>
<evidence type="ECO:0000256" key="2">
    <source>
        <dbReference type="ARBA" id="ARBA00022741"/>
    </source>
</evidence>
<dbReference type="CDD" id="cd03217">
    <property type="entry name" value="ABC_FeS_Assembly"/>
    <property type="match status" value="1"/>
</dbReference>
<dbReference type="Pfam" id="PF00005">
    <property type="entry name" value="ABC_tran"/>
    <property type="match status" value="1"/>
</dbReference>
<dbReference type="GO" id="GO:0005524">
    <property type="term" value="F:ATP binding"/>
    <property type="evidence" value="ECO:0007669"/>
    <property type="project" value="UniProtKB-KW"/>
</dbReference>
<dbReference type="STRING" id="216942.SLITO_v1c02220"/>
<dbReference type="PATRIC" id="fig|216942.3.peg.222"/>
<evidence type="ECO:0000256" key="1">
    <source>
        <dbReference type="ARBA" id="ARBA00006216"/>
    </source>
</evidence>
<dbReference type="PANTHER" id="PTHR43204:SF1">
    <property type="entry name" value="ABC TRANSPORTER I FAMILY MEMBER 6, CHLOROPLASTIC"/>
    <property type="match status" value="1"/>
</dbReference>
<dbReference type="Gene3D" id="3.40.50.300">
    <property type="entry name" value="P-loop containing nucleotide triphosphate hydrolases"/>
    <property type="match status" value="1"/>
</dbReference>
<dbReference type="KEGG" id="sll:SLITO_v1c02220"/>
<dbReference type="InterPro" id="IPR027417">
    <property type="entry name" value="P-loop_NTPase"/>
</dbReference>
<dbReference type="PROSITE" id="PS50893">
    <property type="entry name" value="ABC_TRANSPORTER_2"/>
    <property type="match status" value="1"/>
</dbReference>
<gene>
    <name evidence="5" type="primary">sufC</name>
    <name evidence="5" type="ORF">SLITO_v1c02220</name>
</gene>
<evidence type="ECO:0000313" key="6">
    <source>
        <dbReference type="Proteomes" id="UP000067476"/>
    </source>
</evidence>
<dbReference type="Proteomes" id="UP000067476">
    <property type="component" value="Chromosome"/>
</dbReference>
<organism evidence="5 6">
    <name type="scientific">Spiroplasma litorale</name>
    <dbReference type="NCBI Taxonomy" id="216942"/>
    <lineage>
        <taxon>Bacteria</taxon>
        <taxon>Bacillati</taxon>
        <taxon>Mycoplasmatota</taxon>
        <taxon>Mollicutes</taxon>
        <taxon>Entomoplasmatales</taxon>
        <taxon>Spiroplasmataceae</taxon>
        <taxon>Spiroplasma</taxon>
    </lineage>
</organism>
<dbReference type="SUPFAM" id="SSF52540">
    <property type="entry name" value="P-loop containing nucleoside triphosphate hydrolases"/>
    <property type="match status" value="1"/>
</dbReference>
<evidence type="ECO:0000259" key="4">
    <source>
        <dbReference type="PROSITE" id="PS50893"/>
    </source>
</evidence>
<sequence>MHKLEVKNLFVKIEDKEILKGINLTVKSGEIHALMGPNGNGKSTLLMSIMGHPKYEITSGDILVDGESILDLSVDERSKLGLFLAMQNPQVIPGVTNLEFLKYIVNAHSEKKMKLQEIYKDIKSQAEELDFDLHLLKRFVNDGFSGGEKKKNEILQLKLLKPIFSLIDEIDSGLDVDALEVVAKNLNSIDLSESALVLVSHYDRFFKKVIPTHAHVIINGKIVISGNDELVEKVNSQGYSWIKELNNESSK</sequence>
<dbReference type="RefSeq" id="WP_075057978.1">
    <property type="nucleotide sequence ID" value="NZ_CP012357.1"/>
</dbReference>